<evidence type="ECO:0008006" key="3">
    <source>
        <dbReference type="Google" id="ProtNLM"/>
    </source>
</evidence>
<dbReference type="SUPFAM" id="SSF81301">
    <property type="entry name" value="Nucleotidyltransferase"/>
    <property type="match status" value="1"/>
</dbReference>
<evidence type="ECO:0000313" key="1">
    <source>
        <dbReference type="EMBL" id="GAA2134259.1"/>
    </source>
</evidence>
<reference evidence="1 2" key="1">
    <citation type="journal article" date="2019" name="Int. J. Syst. Evol. Microbiol.">
        <title>The Global Catalogue of Microorganisms (GCM) 10K type strain sequencing project: providing services to taxonomists for standard genome sequencing and annotation.</title>
        <authorList>
            <consortium name="The Broad Institute Genomics Platform"/>
            <consortium name="The Broad Institute Genome Sequencing Center for Infectious Disease"/>
            <person name="Wu L."/>
            <person name="Ma J."/>
        </authorList>
    </citation>
    <scope>NUCLEOTIDE SEQUENCE [LARGE SCALE GENOMIC DNA]</scope>
    <source>
        <strain evidence="1 2">JCM 16021</strain>
    </source>
</reference>
<protein>
    <recommendedName>
        <fullName evidence="3">Nucleotidyltransferase domain-containing protein</fullName>
    </recommendedName>
</protein>
<keyword evidence="2" id="KW-1185">Reference proteome</keyword>
<accession>A0ABN2YZ02</accession>
<proteinExistence type="predicted"/>
<dbReference type="Gene3D" id="3.30.460.10">
    <property type="entry name" value="Beta Polymerase, domain 2"/>
    <property type="match status" value="1"/>
</dbReference>
<dbReference type="InterPro" id="IPR043519">
    <property type="entry name" value="NT_sf"/>
</dbReference>
<sequence>MTNPASPNPASPGADLSRYDDVLAWLRACAAADPDIRAVWLGGSVATGGYDDWSDVDVEVLCTAGESVRVHEAMLASVDFSVVSTWRLPPGTWPDGRQSFLTLHHDPGALVEPTRIVDLHVHDDTPEARRVDARRHGRLLVLHDPDGIVEQPDDDERELVRRRVLDLDQIAQRRDAAGWLVARAIARDQPAEAVALHLRLGVMALVTLLRNVACPWRFDYGLRYLHTDLPDNQRARVQSLLPGARPLDEAARECFAWMDELLAAPPPRGSCVDDRVVVGAAVPETCTQADADTWLASYDDEGRPGVVTVAVEGGVLLVEHTGVDAPAAWLATWQERTLSVPASPA</sequence>
<evidence type="ECO:0000313" key="2">
    <source>
        <dbReference type="Proteomes" id="UP001500575"/>
    </source>
</evidence>
<organism evidence="1 2">
    <name type="scientific">Nocardioides bigeumensis</name>
    <dbReference type="NCBI Taxonomy" id="433657"/>
    <lineage>
        <taxon>Bacteria</taxon>
        <taxon>Bacillati</taxon>
        <taxon>Actinomycetota</taxon>
        <taxon>Actinomycetes</taxon>
        <taxon>Propionibacteriales</taxon>
        <taxon>Nocardioidaceae</taxon>
        <taxon>Nocardioides</taxon>
    </lineage>
</organism>
<dbReference type="CDD" id="cd05403">
    <property type="entry name" value="NT_KNTase_like"/>
    <property type="match status" value="1"/>
</dbReference>
<dbReference type="EMBL" id="BAAAQQ010000014">
    <property type="protein sequence ID" value="GAA2134259.1"/>
    <property type="molecule type" value="Genomic_DNA"/>
</dbReference>
<name>A0ABN2YZ02_9ACTN</name>
<gene>
    <name evidence="1" type="ORF">GCM10009843_40560</name>
</gene>
<dbReference type="Proteomes" id="UP001500575">
    <property type="component" value="Unassembled WGS sequence"/>
</dbReference>
<comment type="caution">
    <text evidence="1">The sequence shown here is derived from an EMBL/GenBank/DDBJ whole genome shotgun (WGS) entry which is preliminary data.</text>
</comment>
<dbReference type="RefSeq" id="WP_344305683.1">
    <property type="nucleotide sequence ID" value="NZ_BAAAQQ010000014.1"/>
</dbReference>